<comment type="caution">
    <text evidence="1">The sequence shown here is derived from an EMBL/GenBank/DDBJ whole genome shotgun (WGS) entry which is preliminary data.</text>
</comment>
<reference evidence="2" key="1">
    <citation type="journal article" date="2023" name="G3 (Bethesda)">
        <title>Genome assembly and association tests identify interacting loci associated with vigor, precocity, and sex in interspecific pistachio rootstocks.</title>
        <authorList>
            <person name="Palmer W."/>
            <person name="Jacygrad E."/>
            <person name="Sagayaradj S."/>
            <person name="Cavanaugh K."/>
            <person name="Han R."/>
            <person name="Bertier L."/>
            <person name="Beede B."/>
            <person name="Kafkas S."/>
            <person name="Golino D."/>
            <person name="Preece J."/>
            <person name="Michelmore R."/>
        </authorList>
    </citation>
    <scope>NUCLEOTIDE SEQUENCE [LARGE SCALE GENOMIC DNA]</scope>
</reference>
<dbReference type="EMBL" id="CM047748">
    <property type="protein sequence ID" value="KAJ0014348.1"/>
    <property type="molecule type" value="Genomic_DNA"/>
</dbReference>
<organism evidence="1 2">
    <name type="scientific">Pistacia integerrima</name>
    <dbReference type="NCBI Taxonomy" id="434235"/>
    <lineage>
        <taxon>Eukaryota</taxon>
        <taxon>Viridiplantae</taxon>
        <taxon>Streptophyta</taxon>
        <taxon>Embryophyta</taxon>
        <taxon>Tracheophyta</taxon>
        <taxon>Spermatophyta</taxon>
        <taxon>Magnoliopsida</taxon>
        <taxon>eudicotyledons</taxon>
        <taxon>Gunneridae</taxon>
        <taxon>Pentapetalae</taxon>
        <taxon>rosids</taxon>
        <taxon>malvids</taxon>
        <taxon>Sapindales</taxon>
        <taxon>Anacardiaceae</taxon>
        <taxon>Pistacia</taxon>
    </lineage>
</organism>
<keyword evidence="2" id="KW-1185">Reference proteome</keyword>
<evidence type="ECO:0000313" key="1">
    <source>
        <dbReference type="EMBL" id="KAJ0014348.1"/>
    </source>
</evidence>
<proteinExistence type="predicted"/>
<evidence type="ECO:0000313" key="2">
    <source>
        <dbReference type="Proteomes" id="UP001163603"/>
    </source>
</evidence>
<accession>A0ACC0XAN3</accession>
<dbReference type="Proteomes" id="UP001163603">
    <property type="component" value="Chromosome 13"/>
</dbReference>
<protein>
    <submittedName>
        <fullName evidence="1">Uncharacterized protein</fullName>
    </submittedName>
</protein>
<sequence length="49" mass="5950">MKYITGFRTFGRQSYYKLRKFILTIMTQYMMTKALFKEKLDCTGKKLNL</sequence>
<name>A0ACC0XAN3_9ROSI</name>
<gene>
    <name evidence="1" type="ORF">Pint_20696</name>
</gene>